<keyword evidence="6" id="KW-1185">Reference proteome</keyword>
<dbReference type="InterPro" id="IPR008613">
    <property type="entry name" value="Excalibur_Ca-bd_domain"/>
</dbReference>
<dbReference type="PROSITE" id="PS51857">
    <property type="entry name" value="CSD_2"/>
    <property type="match status" value="1"/>
</dbReference>
<dbReference type="PROSITE" id="PS00352">
    <property type="entry name" value="CSD_1"/>
    <property type="match status" value="1"/>
</dbReference>
<dbReference type="InterPro" id="IPR012340">
    <property type="entry name" value="NA-bd_OB-fold"/>
</dbReference>
<protein>
    <submittedName>
        <fullName evidence="5">Cold shock domain-containing protein</fullName>
    </submittedName>
</protein>
<reference evidence="5 6" key="1">
    <citation type="submission" date="2024-09" db="EMBL/GenBank/DDBJ databases">
        <authorList>
            <person name="Sun Q."/>
            <person name="Mori K."/>
        </authorList>
    </citation>
    <scope>NUCLEOTIDE SEQUENCE [LARGE SCALE GENOMIC DNA]</scope>
    <source>
        <strain evidence="5 6">NCAIM B.02336</strain>
    </source>
</reference>
<dbReference type="SUPFAM" id="SSF50249">
    <property type="entry name" value="Nucleic acid-binding proteins"/>
    <property type="match status" value="1"/>
</dbReference>
<proteinExistence type="predicted"/>
<dbReference type="InterPro" id="IPR011129">
    <property type="entry name" value="CSD"/>
</dbReference>
<feature type="domain" description="CSD" evidence="4">
    <location>
        <begin position="2"/>
        <end position="71"/>
    </location>
</feature>
<dbReference type="InterPro" id="IPR002059">
    <property type="entry name" value="CSP_DNA-bd"/>
</dbReference>
<accession>A0ABV6PPN2</accession>
<dbReference type="PANTHER" id="PTHR12962:SF1">
    <property type="entry name" value="COLD SHOCK DOMAIN-CONTAINING PROTEIN CG9705"/>
    <property type="match status" value="1"/>
</dbReference>
<name>A0ABV6PPN2_9BURK</name>
<dbReference type="InterPro" id="IPR052069">
    <property type="entry name" value="Ca-reg_mRNA-binding_domain"/>
</dbReference>
<dbReference type="Proteomes" id="UP001589834">
    <property type="component" value="Unassembled WGS sequence"/>
</dbReference>
<dbReference type="PANTHER" id="PTHR12962">
    <property type="entry name" value="CALCIUM-REGULATED HEAT STABLE PROTEIN CRHSP-24-RELATED"/>
    <property type="match status" value="1"/>
</dbReference>
<dbReference type="EMBL" id="JBHLTN010000002">
    <property type="protein sequence ID" value="MFC0591008.1"/>
    <property type="molecule type" value="Genomic_DNA"/>
</dbReference>
<comment type="caution">
    <text evidence="5">The sequence shown here is derived from an EMBL/GenBank/DDBJ whole genome shotgun (WGS) entry which is preliminary data.</text>
</comment>
<keyword evidence="1" id="KW-0597">Phosphoprotein</keyword>
<evidence type="ECO:0000256" key="1">
    <source>
        <dbReference type="ARBA" id="ARBA00022553"/>
    </source>
</evidence>
<evidence type="ECO:0000259" key="4">
    <source>
        <dbReference type="PROSITE" id="PS51857"/>
    </source>
</evidence>
<evidence type="ECO:0000313" key="5">
    <source>
        <dbReference type="EMBL" id="MFC0591008.1"/>
    </source>
</evidence>
<dbReference type="SMART" id="SM00357">
    <property type="entry name" value="CSP"/>
    <property type="match status" value="1"/>
</dbReference>
<comment type="subcellular location">
    <subcellularLocation>
        <location evidence="2">Cytoplasm</location>
    </subcellularLocation>
</comment>
<dbReference type="Gene3D" id="2.40.50.140">
    <property type="entry name" value="Nucleic acid-binding proteins"/>
    <property type="match status" value="1"/>
</dbReference>
<dbReference type="Pfam" id="PF05901">
    <property type="entry name" value="Excalibur"/>
    <property type="match status" value="1"/>
</dbReference>
<dbReference type="RefSeq" id="WP_293223297.1">
    <property type="nucleotide sequence ID" value="NZ_JBHLTN010000002.1"/>
</dbReference>
<dbReference type="InterPro" id="IPR019844">
    <property type="entry name" value="CSD_CS"/>
</dbReference>
<dbReference type="Pfam" id="PF00313">
    <property type="entry name" value="CSD"/>
    <property type="match status" value="1"/>
</dbReference>
<gene>
    <name evidence="5" type="ORF">ACFFGG_00410</name>
</gene>
<sequence>MRFDGRLAQWDDQRGFGFIEPVQGGERVFVHVSAFAPGDRSADNRPREGDRVSFELTLDAQGRKQARRVSRPDAPGRAQPAGVPRVIRRRTEYRDDDGGGGFGRWVGMALMLALMVALGWKGTQWWAAYGNRQTGIVAPLSATDGPVSPSQPSTVAFRCDGRTMCSQMTSCAEATYFLQNCPGTKMDGNRDGVPCEQQWCTSPWAK</sequence>
<organism evidence="5 6">
    <name type="scientific">Ottowia pentelensis</name>
    <dbReference type="NCBI Taxonomy" id="511108"/>
    <lineage>
        <taxon>Bacteria</taxon>
        <taxon>Pseudomonadati</taxon>
        <taxon>Pseudomonadota</taxon>
        <taxon>Betaproteobacteria</taxon>
        <taxon>Burkholderiales</taxon>
        <taxon>Comamonadaceae</taxon>
        <taxon>Ottowia</taxon>
    </lineage>
</organism>
<evidence type="ECO:0000313" key="6">
    <source>
        <dbReference type="Proteomes" id="UP001589834"/>
    </source>
</evidence>
<dbReference type="CDD" id="cd04458">
    <property type="entry name" value="CSP_CDS"/>
    <property type="match status" value="1"/>
</dbReference>
<evidence type="ECO:0000256" key="2">
    <source>
        <dbReference type="RuleBase" id="RU000408"/>
    </source>
</evidence>
<feature type="region of interest" description="Disordered" evidence="3">
    <location>
        <begin position="61"/>
        <end position="82"/>
    </location>
</feature>
<evidence type="ECO:0000256" key="3">
    <source>
        <dbReference type="SAM" id="MobiDB-lite"/>
    </source>
</evidence>